<evidence type="ECO:0000313" key="2">
    <source>
        <dbReference type="EMBL" id="KAK4111450.1"/>
    </source>
</evidence>
<feature type="region of interest" description="Disordered" evidence="1">
    <location>
        <begin position="1"/>
        <end position="30"/>
    </location>
</feature>
<comment type="caution">
    <text evidence="2">The sequence shown here is derived from an EMBL/GenBank/DDBJ whole genome shotgun (WGS) entry which is preliminary data.</text>
</comment>
<name>A0AAN6TBT6_9PEZI</name>
<proteinExistence type="predicted"/>
<protein>
    <submittedName>
        <fullName evidence="2">Uncharacterized protein</fullName>
    </submittedName>
</protein>
<sequence>MTSRCFIPLEPPSRVETHPESSSVARPSSDTIHQLISGTNKLDLSTAASNKGSKEDRFAHDGDTNMHNPFWPPGHGPAYPAPELIAASTGYGYGFNQLPSFTQPAIQYQDHGNTNGILDFDHGNNVECNFQESYYGNDYIWPEGGHYGSEIEFPEEYYSSNSSDEDGYGGNCYHDESDHEYQADDEDEGPGQEEDSDDYDPDFDPSPGQFHDASEFTPDSNHAPYSDFEPSQQYDASDFYRSFMLPGMYFNLNSHDNNSGATTPTMSADAARELRAWFEIPTPDASSDETERSQAEDYNPNSDYGQQFYHVPASYPSVPVPPFYYNSAYNNAPTINNHRPTGPMMMMTMTPEAEADLRAWFDMPEADYVTTESDHDHGDDASS</sequence>
<feature type="compositionally biased region" description="Polar residues" evidence="1">
    <location>
        <begin position="38"/>
        <end position="51"/>
    </location>
</feature>
<evidence type="ECO:0000313" key="3">
    <source>
        <dbReference type="Proteomes" id="UP001302812"/>
    </source>
</evidence>
<gene>
    <name evidence="2" type="ORF">N656DRAFT_846212</name>
</gene>
<dbReference type="GeneID" id="89943352"/>
<accession>A0AAN6TBT6</accession>
<dbReference type="EMBL" id="MU853346">
    <property type="protein sequence ID" value="KAK4111450.1"/>
    <property type="molecule type" value="Genomic_DNA"/>
</dbReference>
<feature type="region of interest" description="Disordered" evidence="1">
    <location>
        <begin position="157"/>
        <end position="230"/>
    </location>
</feature>
<dbReference type="AlphaFoldDB" id="A0AAN6TBT6"/>
<dbReference type="Proteomes" id="UP001302812">
    <property type="component" value="Unassembled WGS sequence"/>
</dbReference>
<feature type="region of interest" description="Disordered" evidence="1">
    <location>
        <begin position="38"/>
        <end position="57"/>
    </location>
</feature>
<feature type="compositionally biased region" description="Polar residues" evidence="1">
    <location>
        <begin position="20"/>
        <end position="30"/>
    </location>
</feature>
<dbReference type="RefSeq" id="XP_064669020.1">
    <property type="nucleotide sequence ID" value="XM_064819226.1"/>
</dbReference>
<organism evidence="2 3">
    <name type="scientific">Canariomyces notabilis</name>
    <dbReference type="NCBI Taxonomy" id="2074819"/>
    <lineage>
        <taxon>Eukaryota</taxon>
        <taxon>Fungi</taxon>
        <taxon>Dikarya</taxon>
        <taxon>Ascomycota</taxon>
        <taxon>Pezizomycotina</taxon>
        <taxon>Sordariomycetes</taxon>
        <taxon>Sordariomycetidae</taxon>
        <taxon>Sordariales</taxon>
        <taxon>Chaetomiaceae</taxon>
        <taxon>Canariomyces</taxon>
    </lineage>
</organism>
<feature type="compositionally biased region" description="Acidic residues" evidence="1">
    <location>
        <begin position="183"/>
        <end position="203"/>
    </location>
</feature>
<feature type="compositionally biased region" description="Basic and acidic residues" evidence="1">
    <location>
        <begin position="173"/>
        <end position="182"/>
    </location>
</feature>
<reference evidence="2" key="1">
    <citation type="journal article" date="2023" name="Mol. Phylogenet. Evol.">
        <title>Genome-scale phylogeny and comparative genomics of the fungal order Sordariales.</title>
        <authorList>
            <person name="Hensen N."/>
            <person name="Bonometti L."/>
            <person name="Westerberg I."/>
            <person name="Brannstrom I.O."/>
            <person name="Guillou S."/>
            <person name="Cros-Aarteil S."/>
            <person name="Calhoun S."/>
            <person name="Haridas S."/>
            <person name="Kuo A."/>
            <person name="Mondo S."/>
            <person name="Pangilinan J."/>
            <person name="Riley R."/>
            <person name="LaButti K."/>
            <person name="Andreopoulos B."/>
            <person name="Lipzen A."/>
            <person name="Chen C."/>
            <person name="Yan M."/>
            <person name="Daum C."/>
            <person name="Ng V."/>
            <person name="Clum A."/>
            <person name="Steindorff A."/>
            <person name="Ohm R.A."/>
            <person name="Martin F."/>
            <person name="Silar P."/>
            <person name="Natvig D.O."/>
            <person name="Lalanne C."/>
            <person name="Gautier V."/>
            <person name="Ament-Velasquez S.L."/>
            <person name="Kruys A."/>
            <person name="Hutchinson M.I."/>
            <person name="Powell A.J."/>
            <person name="Barry K."/>
            <person name="Miller A.N."/>
            <person name="Grigoriev I.V."/>
            <person name="Debuchy R."/>
            <person name="Gladieux P."/>
            <person name="Hiltunen Thoren M."/>
            <person name="Johannesson H."/>
        </authorList>
    </citation>
    <scope>NUCLEOTIDE SEQUENCE</scope>
    <source>
        <strain evidence="2">CBS 508.74</strain>
    </source>
</reference>
<evidence type="ECO:0000256" key="1">
    <source>
        <dbReference type="SAM" id="MobiDB-lite"/>
    </source>
</evidence>
<reference evidence="2" key="2">
    <citation type="submission" date="2023-05" db="EMBL/GenBank/DDBJ databases">
        <authorList>
            <consortium name="Lawrence Berkeley National Laboratory"/>
            <person name="Steindorff A."/>
            <person name="Hensen N."/>
            <person name="Bonometti L."/>
            <person name="Westerberg I."/>
            <person name="Brannstrom I.O."/>
            <person name="Guillou S."/>
            <person name="Cros-Aarteil S."/>
            <person name="Calhoun S."/>
            <person name="Haridas S."/>
            <person name="Kuo A."/>
            <person name="Mondo S."/>
            <person name="Pangilinan J."/>
            <person name="Riley R."/>
            <person name="Labutti K."/>
            <person name="Andreopoulos B."/>
            <person name="Lipzen A."/>
            <person name="Chen C."/>
            <person name="Yanf M."/>
            <person name="Daum C."/>
            <person name="Ng V."/>
            <person name="Clum A."/>
            <person name="Ohm R."/>
            <person name="Martin F."/>
            <person name="Silar P."/>
            <person name="Natvig D."/>
            <person name="Lalanne C."/>
            <person name="Gautier V."/>
            <person name="Ament-Velasquez S.L."/>
            <person name="Kruys A."/>
            <person name="Hutchinson M.I."/>
            <person name="Powell A.J."/>
            <person name="Barry K."/>
            <person name="Miller A.N."/>
            <person name="Grigoriev I.V."/>
            <person name="Debuchy R."/>
            <person name="Gladieux P."/>
            <person name="Thoren M.H."/>
            <person name="Johannesson H."/>
        </authorList>
    </citation>
    <scope>NUCLEOTIDE SEQUENCE</scope>
    <source>
        <strain evidence="2">CBS 508.74</strain>
    </source>
</reference>
<keyword evidence="3" id="KW-1185">Reference proteome</keyword>